<keyword evidence="6" id="KW-1185">Reference proteome</keyword>
<dbReference type="PATRIC" id="fig|994573.3.peg.3301"/>
<dbReference type="RefSeq" id="WP_023388948.1">
    <property type="nucleotide sequence ID" value="NZ_AXUN02000217.1"/>
</dbReference>
<evidence type="ECO:0000313" key="6">
    <source>
        <dbReference type="Proteomes" id="UP000017747"/>
    </source>
</evidence>
<dbReference type="PANTHER" id="PTHR43293">
    <property type="entry name" value="ACETATE COA-TRANSFERASE YDIF"/>
    <property type="match status" value="1"/>
</dbReference>
<dbReference type="PIRSF" id="PIRSF000858">
    <property type="entry name" value="SCOT-t"/>
    <property type="match status" value="1"/>
</dbReference>
<comment type="similarity">
    <text evidence="1 3">Belongs to the 3-oxoacid CoA-transferase family.</text>
</comment>
<evidence type="ECO:0000256" key="2">
    <source>
        <dbReference type="ARBA" id="ARBA00022679"/>
    </source>
</evidence>
<dbReference type="GO" id="GO:0046952">
    <property type="term" value="P:ketone body catabolic process"/>
    <property type="evidence" value="ECO:0007669"/>
    <property type="project" value="InterPro"/>
</dbReference>
<evidence type="ECO:0000256" key="3">
    <source>
        <dbReference type="PIRNR" id="PIRNR000858"/>
    </source>
</evidence>
<dbReference type="eggNOG" id="COG4670">
    <property type="taxonomic scope" value="Bacteria"/>
</dbReference>
<dbReference type="PANTHER" id="PTHR43293:SF1">
    <property type="entry name" value="ACETATE COA-TRANSFERASE YDIF"/>
    <property type="match status" value="1"/>
</dbReference>
<sequence length="520" mass="55995">MNKLSSAKDAIELIKDGDVVAISGFMLATAADEIYATIEEKFLSTGSPRNLTLMQAAGISDYKTAGTLRLTHEGLLKKYITGHFANNQGMIKMVNENKIECYNLPQGVICHLYRAAAAGKVGEITKVGLNTYMDPRQLGGKMNSVTTENMVELIDVLGEEHLLYKAPKFNIGIVRGTTADENGNISFEEESSYIDALDIAMAVKACGGKVIAQVKNYVSSASMPRNKVHIPGVFVDKIVVCSNVEKHHRMTPGTVYDPVLAGYYKQGGTSFKGIPLDNRKIIARRAAMELNANAVVNLGIGIPEGVASVANEEGFGNDLVLTIESGLIGGIPQGGNSFGSAVNAWASLPMTSQFDFYNGGGLDVTFLGFAEIDPKGNINVSKFGPKIAGCGGFIDISQCTKRIVFCGTLTAGGLVEEIVDGKLVIVNEGKQKKFLHDIEQITFSAEMVARFGQEVLIVTERCVFKYGTEGLTLIEVAPGIDIEKDIIGQMAYRPMISDNLKTMDARLFSEAVMGLKDELK</sequence>
<comment type="caution">
    <text evidence="5">The sequence shown here is derived from an EMBL/GenBank/DDBJ whole genome shotgun (WGS) entry which is preliminary data.</text>
</comment>
<dbReference type="EMBL" id="AXUN02000217">
    <property type="protein sequence ID" value="ETA79357.1"/>
    <property type="molecule type" value="Genomic_DNA"/>
</dbReference>
<evidence type="ECO:0000256" key="4">
    <source>
        <dbReference type="PIRSR" id="PIRSR000858-1"/>
    </source>
</evidence>
<gene>
    <name evidence="5" type="ORF">T472_0217420</name>
</gene>
<evidence type="ECO:0000313" key="5">
    <source>
        <dbReference type="EMBL" id="ETA79357.1"/>
    </source>
</evidence>
<dbReference type="Gene3D" id="3.40.1080.10">
    <property type="entry name" value="Glutaconate Coenzyme A-transferase"/>
    <property type="match status" value="2"/>
</dbReference>
<dbReference type="GO" id="GO:0008410">
    <property type="term" value="F:CoA-transferase activity"/>
    <property type="evidence" value="ECO:0007669"/>
    <property type="project" value="InterPro"/>
</dbReference>
<proteinExistence type="inferred from homology"/>
<dbReference type="AlphaFoldDB" id="V7I2W1"/>
<dbReference type="InterPro" id="IPR037171">
    <property type="entry name" value="NagB/RpiA_transferase-like"/>
</dbReference>
<accession>V7I2W1</accession>
<name>V7I2W1_9CLOT</name>
<feature type="active site" description="5-glutamyl coenzyme A thioester intermediate" evidence="4">
    <location>
        <position position="324"/>
    </location>
</feature>
<dbReference type="InterPro" id="IPR014388">
    <property type="entry name" value="3-oxoacid_CoA-transferase"/>
</dbReference>
<protein>
    <submittedName>
        <fullName evidence="5">CoA transferase</fullName>
    </submittedName>
</protein>
<dbReference type="STRING" id="994573.T472_0217420"/>
<dbReference type="Proteomes" id="UP000017747">
    <property type="component" value="Unassembled WGS sequence"/>
</dbReference>
<organism evidence="5 6">
    <name type="scientific">Youngiibacter fragilis 232.1</name>
    <dbReference type="NCBI Taxonomy" id="994573"/>
    <lineage>
        <taxon>Bacteria</taxon>
        <taxon>Bacillati</taxon>
        <taxon>Bacillota</taxon>
        <taxon>Clostridia</taxon>
        <taxon>Eubacteriales</taxon>
        <taxon>Clostridiaceae</taxon>
        <taxon>Youngiibacter</taxon>
    </lineage>
</organism>
<dbReference type="OrthoDB" id="9805230at2"/>
<keyword evidence="2 3" id="KW-0808">Transferase</keyword>
<dbReference type="Pfam" id="PF01144">
    <property type="entry name" value="CoA_trans"/>
    <property type="match status" value="2"/>
</dbReference>
<dbReference type="SUPFAM" id="SSF100950">
    <property type="entry name" value="NagB/RpiA/CoA transferase-like"/>
    <property type="match status" value="2"/>
</dbReference>
<dbReference type="InterPro" id="IPR004165">
    <property type="entry name" value="CoA_trans_fam_I"/>
</dbReference>
<dbReference type="SMART" id="SM00882">
    <property type="entry name" value="CoA_trans"/>
    <property type="match status" value="2"/>
</dbReference>
<evidence type="ECO:0000256" key="1">
    <source>
        <dbReference type="ARBA" id="ARBA00007154"/>
    </source>
</evidence>
<reference evidence="5 6" key="1">
    <citation type="journal article" date="2014" name="Genome Announc.">
        <title>Genome Sequence of Youngiibacter fragilis, the Type Strain of the Genus Youngiibacter.</title>
        <authorList>
            <person name="Wawrik C.B."/>
            <person name="Callaghan A.V."/>
            <person name="Stamps B.W."/>
            <person name="Wawrik B."/>
        </authorList>
    </citation>
    <scope>NUCLEOTIDE SEQUENCE [LARGE SCALE GENOMIC DNA]</scope>
    <source>
        <strain evidence="5 6">232.1</strain>
    </source>
</reference>